<dbReference type="GO" id="GO:0003677">
    <property type="term" value="F:DNA binding"/>
    <property type="evidence" value="ECO:0007669"/>
    <property type="project" value="UniProtKB-KW"/>
</dbReference>
<dbReference type="Proteomes" id="UP001519288">
    <property type="component" value="Unassembled WGS sequence"/>
</dbReference>
<gene>
    <name evidence="3" type="ORF">J2Z69_003330</name>
</gene>
<accession>A0ABS4JKN0</accession>
<dbReference type="InterPro" id="IPR047057">
    <property type="entry name" value="MerR_fam"/>
</dbReference>
<dbReference type="Pfam" id="PF13411">
    <property type="entry name" value="MerR_1"/>
    <property type="match status" value="1"/>
</dbReference>
<evidence type="ECO:0000313" key="3">
    <source>
        <dbReference type="EMBL" id="MBP2002258.1"/>
    </source>
</evidence>
<evidence type="ECO:0000256" key="1">
    <source>
        <dbReference type="ARBA" id="ARBA00023125"/>
    </source>
</evidence>
<evidence type="ECO:0000259" key="2">
    <source>
        <dbReference type="PROSITE" id="PS50937"/>
    </source>
</evidence>
<keyword evidence="4" id="KW-1185">Reference proteome</keyword>
<evidence type="ECO:0000313" key="4">
    <source>
        <dbReference type="Proteomes" id="UP001519288"/>
    </source>
</evidence>
<protein>
    <submittedName>
        <fullName evidence="3">DNA-binding transcriptional MerR regulator</fullName>
    </submittedName>
</protein>
<name>A0ABS4JKN0_9BACL</name>
<comment type="caution">
    <text evidence="3">The sequence shown here is derived from an EMBL/GenBank/DDBJ whole genome shotgun (WGS) entry which is preliminary data.</text>
</comment>
<organism evidence="3 4">
    <name type="scientific">Paenibacillus shirakamiensis</name>
    <dbReference type="NCBI Taxonomy" id="1265935"/>
    <lineage>
        <taxon>Bacteria</taxon>
        <taxon>Bacillati</taxon>
        <taxon>Bacillota</taxon>
        <taxon>Bacilli</taxon>
        <taxon>Bacillales</taxon>
        <taxon>Paenibacillaceae</taxon>
        <taxon>Paenibacillus</taxon>
    </lineage>
</organism>
<dbReference type="PANTHER" id="PTHR30204">
    <property type="entry name" value="REDOX-CYCLING DRUG-SENSING TRANSCRIPTIONAL ACTIVATOR SOXR"/>
    <property type="match status" value="1"/>
</dbReference>
<dbReference type="EMBL" id="JAGGLD010000007">
    <property type="protein sequence ID" value="MBP2002258.1"/>
    <property type="molecule type" value="Genomic_DNA"/>
</dbReference>
<dbReference type="InterPro" id="IPR009061">
    <property type="entry name" value="DNA-bd_dom_put_sf"/>
</dbReference>
<sequence>MMYSIQAASELSQIPSSTIRYYEKIKLVPPLKRNPQGIRTFDDKDIEILKLIKCFRRLGMPIQEIRGSITNINLEYENIDTNSILIQHKKSLEEQILILNSYIDEIAGKIVV</sequence>
<dbReference type="Gene3D" id="1.10.1660.10">
    <property type="match status" value="1"/>
</dbReference>
<dbReference type="PANTHER" id="PTHR30204:SF98">
    <property type="entry name" value="HTH-TYPE TRANSCRIPTIONAL REGULATOR ADHR"/>
    <property type="match status" value="1"/>
</dbReference>
<reference evidence="3 4" key="1">
    <citation type="submission" date="2021-03" db="EMBL/GenBank/DDBJ databases">
        <title>Genomic Encyclopedia of Type Strains, Phase IV (KMG-IV): sequencing the most valuable type-strain genomes for metagenomic binning, comparative biology and taxonomic classification.</title>
        <authorList>
            <person name="Goeker M."/>
        </authorList>
    </citation>
    <scope>NUCLEOTIDE SEQUENCE [LARGE SCALE GENOMIC DNA]</scope>
    <source>
        <strain evidence="3 4">DSM 26806</strain>
    </source>
</reference>
<feature type="domain" description="HTH merR-type" evidence="2">
    <location>
        <begin position="2"/>
        <end position="71"/>
    </location>
</feature>
<dbReference type="InterPro" id="IPR000551">
    <property type="entry name" value="MerR-type_HTH_dom"/>
</dbReference>
<dbReference type="SMART" id="SM00422">
    <property type="entry name" value="HTH_MERR"/>
    <property type="match status" value="1"/>
</dbReference>
<proteinExistence type="predicted"/>
<keyword evidence="1 3" id="KW-0238">DNA-binding</keyword>
<dbReference type="PROSITE" id="PS50937">
    <property type="entry name" value="HTH_MERR_2"/>
    <property type="match status" value="1"/>
</dbReference>
<dbReference type="SUPFAM" id="SSF46955">
    <property type="entry name" value="Putative DNA-binding domain"/>
    <property type="match status" value="1"/>
</dbReference>